<sequence length="62" mass="6588">MGRTAFWHRAILLLRVLSKSDSKGKKGQTGIGDAQISACVRPVPPGLGAARERCDQLLGVSL</sequence>
<accession>A0A2T6BFX4</accession>
<proteinExistence type="predicted"/>
<name>A0A2T6BFX4_9RHOB</name>
<gene>
    <name evidence="1" type="ORF">C8N43_3787</name>
</gene>
<dbReference type="AlphaFoldDB" id="A0A2T6BFX4"/>
<evidence type="ECO:0000313" key="2">
    <source>
        <dbReference type="Proteomes" id="UP000243978"/>
    </source>
</evidence>
<dbReference type="Proteomes" id="UP000243978">
    <property type="component" value="Unassembled WGS sequence"/>
</dbReference>
<comment type="caution">
    <text evidence="1">The sequence shown here is derived from an EMBL/GenBank/DDBJ whole genome shotgun (WGS) entry which is preliminary data.</text>
</comment>
<keyword evidence="2" id="KW-1185">Reference proteome</keyword>
<organism evidence="1 2">
    <name type="scientific">Litoreibacter ponti</name>
    <dbReference type="NCBI Taxonomy" id="1510457"/>
    <lineage>
        <taxon>Bacteria</taxon>
        <taxon>Pseudomonadati</taxon>
        <taxon>Pseudomonadota</taxon>
        <taxon>Alphaproteobacteria</taxon>
        <taxon>Rhodobacterales</taxon>
        <taxon>Roseobacteraceae</taxon>
        <taxon>Litoreibacter</taxon>
    </lineage>
</organism>
<reference evidence="1 2" key="1">
    <citation type="submission" date="2018-04" db="EMBL/GenBank/DDBJ databases">
        <title>Genomic Encyclopedia of Archaeal and Bacterial Type Strains, Phase II (KMG-II): from individual species to whole genera.</title>
        <authorList>
            <person name="Goeker M."/>
        </authorList>
    </citation>
    <scope>NUCLEOTIDE SEQUENCE [LARGE SCALE GENOMIC DNA]</scope>
    <source>
        <strain evidence="1 2">DSM 100977</strain>
    </source>
</reference>
<evidence type="ECO:0000313" key="1">
    <source>
        <dbReference type="EMBL" id="PTX54964.1"/>
    </source>
</evidence>
<protein>
    <submittedName>
        <fullName evidence="1">Uncharacterized protein</fullName>
    </submittedName>
</protein>
<dbReference type="EMBL" id="QBKS01000002">
    <property type="protein sequence ID" value="PTX54964.1"/>
    <property type="molecule type" value="Genomic_DNA"/>
</dbReference>